<dbReference type="FunFam" id="2.60.40.60:FF:000092">
    <property type="entry name" value="Protocadherin 8"/>
    <property type="match status" value="1"/>
</dbReference>
<comment type="caution">
    <text evidence="12">The sequence shown here is derived from an EMBL/GenBank/DDBJ whole genome shotgun (WGS) entry which is preliminary data.</text>
</comment>
<feature type="domain" description="Cadherin" evidence="11">
    <location>
        <begin position="2185"/>
        <end position="2287"/>
    </location>
</feature>
<organism evidence="12 13">
    <name type="scientific">Lymnaea stagnalis</name>
    <name type="common">Great pond snail</name>
    <name type="synonym">Helix stagnalis</name>
    <dbReference type="NCBI Taxonomy" id="6523"/>
    <lineage>
        <taxon>Eukaryota</taxon>
        <taxon>Metazoa</taxon>
        <taxon>Spiralia</taxon>
        <taxon>Lophotrochozoa</taxon>
        <taxon>Mollusca</taxon>
        <taxon>Gastropoda</taxon>
        <taxon>Heterobranchia</taxon>
        <taxon>Euthyneura</taxon>
        <taxon>Panpulmonata</taxon>
        <taxon>Hygrophila</taxon>
        <taxon>Lymnaeoidea</taxon>
        <taxon>Lymnaeidae</taxon>
        <taxon>Lymnaea</taxon>
    </lineage>
</organism>
<feature type="domain" description="Cadherin" evidence="11">
    <location>
        <begin position="956"/>
        <end position="1069"/>
    </location>
</feature>
<keyword evidence="7" id="KW-0325">Glycoprotein</keyword>
<dbReference type="PROSITE" id="PS50268">
    <property type="entry name" value="CADHERIN_2"/>
    <property type="match status" value="22"/>
</dbReference>
<evidence type="ECO:0000256" key="10">
    <source>
        <dbReference type="SAM" id="Phobius"/>
    </source>
</evidence>
<feature type="domain" description="Cadherin" evidence="11">
    <location>
        <begin position="2289"/>
        <end position="2410"/>
    </location>
</feature>
<dbReference type="InterPro" id="IPR015919">
    <property type="entry name" value="Cadherin-like_sf"/>
</dbReference>
<evidence type="ECO:0000256" key="7">
    <source>
        <dbReference type="ARBA" id="ARBA00023180"/>
    </source>
</evidence>
<feature type="domain" description="Cadherin" evidence="11">
    <location>
        <begin position="1078"/>
        <end position="1174"/>
    </location>
</feature>
<feature type="domain" description="Cadherin" evidence="11">
    <location>
        <begin position="1960"/>
        <end position="2063"/>
    </location>
</feature>
<feature type="domain" description="Cadherin" evidence="11">
    <location>
        <begin position="404"/>
        <end position="514"/>
    </location>
</feature>
<keyword evidence="3" id="KW-0677">Repeat</keyword>
<keyword evidence="13" id="KW-1185">Reference proteome</keyword>
<dbReference type="FunFam" id="2.60.40.60:FF:000015">
    <property type="entry name" value="FAT atypical cadherin 1"/>
    <property type="match status" value="2"/>
</dbReference>
<feature type="domain" description="Cadherin" evidence="11">
    <location>
        <begin position="854"/>
        <end position="955"/>
    </location>
</feature>
<evidence type="ECO:0000313" key="13">
    <source>
        <dbReference type="Proteomes" id="UP001497497"/>
    </source>
</evidence>
<feature type="domain" description="Cadherin" evidence="11">
    <location>
        <begin position="1410"/>
        <end position="1511"/>
    </location>
</feature>
<evidence type="ECO:0000256" key="4">
    <source>
        <dbReference type="ARBA" id="ARBA00022837"/>
    </source>
</evidence>
<feature type="domain" description="Cadherin" evidence="11">
    <location>
        <begin position="2066"/>
        <end position="2176"/>
    </location>
</feature>
<dbReference type="SUPFAM" id="SSF49313">
    <property type="entry name" value="Cadherin-like"/>
    <property type="match status" value="23"/>
</dbReference>
<evidence type="ECO:0000256" key="3">
    <source>
        <dbReference type="ARBA" id="ARBA00022737"/>
    </source>
</evidence>
<dbReference type="EMBL" id="CAXITT010000405">
    <property type="protein sequence ID" value="CAL1540911.1"/>
    <property type="molecule type" value="Genomic_DNA"/>
</dbReference>
<dbReference type="Proteomes" id="UP001497497">
    <property type="component" value="Unassembled WGS sequence"/>
</dbReference>
<dbReference type="InterPro" id="IPR002126">
    <property type="entry name" value="Cadherin-like_dom"/>
</dbReference>
<feature type="domain" description="Cadherin" evidence="11">
    <location>
        <begin position="1294"/>
        <end position="1409"/>
    </location>
</feature>
<evidence type="ECO:0000256" key="9">
    <source>
        <dbReference type="SAM" id="MobiDB-lite"/>
    </source>
</evidence>
<dbReference type="Pfam" id="PF00028">
    <property type="entry name" value="Cadherin"/>
    <property type="match status" value="17"/>
</dbReference>
<feature type="domain" description="Cadherin" evidence="11">
    <location>
        <begin position="738"/>
        <end position="853"/>
    </location>
</feature>
<sequence>MIDVLSANTFSINNTGIITIKNKLDREQIEHYNITVTALDNGQPTQTSSVTVFISVLDVNDSPPQFIRESATTEVTENSNKDIYTLEAVDPDANNNLRYSILWSASSGVNGAGQFVDGSYLQKYIDINSSNGTVYPKQNLDREVVQRLQLTLLVEDLNGLPDTQQNDTAMLTVVVKDVNDNPPKFVGASKFVATIQENMPNGSELKFVNISALTIDDPDGEGNNNYIIALTGSPAFLISPTRGAGRVSCVVTVADSRVLDYEAQQNFTLTVTASDIHDVSMNSTITITVELINENDNIPQFVGAPYIGNITEGSKENTIVTTIHANDSDLGAFGKVKYSLKDDNKRFAINEISGLVYSLVSDLDREATPSYTVTVTATDLGNFTAMSQLTIYLLDVDDEPPVFTQSEYNMEISEGSSQFVSGFIVHAMDRDEPSTPNSDVRYSLLDDGQRFYSNLKINETSGEVGIKTPLDFEDIPGGVFSLTVQAQDQGTHHLNTTSKITVKVTDINDNSPMFNQTHYKYNISENASVGDFVGQVNSSDSDLSHENNQVTYVIDVLSANKFEIDTKGIISVKEKLDREQTDHYNIIVTALDNGHPTLTSTVTVTVSLLDVNDSPPQFTWHSATKSVKENSRVLLAFNTASDLDEIPALVYSILWDESSGVDGDGQYLDGNVLKNHINVEKTTGNIYPIQTLDREATQRFQLILLVTDSNAVGSPQNDTAMLTVIVEDEDDNSPHFVGGNSFQASIQENMPAGTEVKLANISGLTIDDPDAFGNNRYNITLEGSPAFTITPSYGEGKTVCLISVADAGLLDYEKHRSFHLKVTATDHSSTKLQSNSANIFIQVLNENDNIPEFHGSPFHASISEDSTNHTSIIKINATDKDLGRFGALSFSIKDDSHNFGINSSTGDVYSITSGFDREVTPSYILTITVRDGGNFIATTQLTINVADVNDETPSFTQANYKVTIDENKKYFLPGFFVQATDKDEPNTLNSNITYSLVNAGKNPESNFRINDITGELYLKESLDYEKLNQTYRGGIALFVEGKDQGVPPKSGTAVITVTVVDVNDNSPQFISSNGPFIILENVTLGHHVAQIQARDNDTSPSNNQITYMIDILSANTFNIDNTTGCITVKGQLDREQIDHYDIIVTALDNGNPPLTSTVTVTVSLLDVNDSPPQFTWDTRTVNSRENVKAMIGVDKATDHDLDKDLFYSIVWSESSGIDGVGRYANGSKLQKYIGINATSGEIFAIENLDREAIQRFQLTLMVEDRAAVGQQQNDTAILTVIIEDSNDNSPVFLNGNNFTARIRENMPIGSEVKFQNVTALVVNDADEGINSVYNISLVDNSVFTISPLQGEEQTPCVISVANSSLLDFEKNESFTIEVVVMERLTPEHHTTTATITIFLDNENDNFPRFKTPSLEISVPENSKLGHLVTTVEAKDADAGNFGIVHYSIDGDQTRFIINSSTGEITLNSTDLDWETRNTYSLTVRATDSGYFDTSIQLNIKVTDINDQPPIFKTEFSAEVDENSLSFHLPLFIKASDADEPGTNNSQIVYSIAQTLSQLRNRSLFHIDNTSGEITLLETFDFEELLSKGLSNRLLQLEVTAKDLGSPQLNGSTIVKVLVKDVNDFAPNFTSASYKFTVKENSPPDVSVGTIHATDKDGTSPNNELYYVIQSGGQDKFQMNSSTGEISVGIGAILDREDKATYNLIVLAIDRGSPAESSLATVLVTVTDINDSPPVFNSSQIEQKYSTYENAATGTGILTVVATDPDSNFDLKYSIQWDSSRAFDEKDRDVNISIVQGWLVVDKKTGAITVNSQLDRETAEQIILRITVEDVNAEMPKPQIATATVTIIILDVNDEAPEILYISSQQSLRVSEGTKLDTEVTTLTATDKDKDQTVTLSLIKSVYFNITQTGKLTVSKQLDREVVDKLNFTVVATDNGRPPLSSNITIGVQVLDINDNDPEFSSNQTSFTVEENSANTTFITKINATDRDEGPNANITFEFKDISPYRIDPITGDIYVSEPLDREKKSSYTLTVFATDNPLLEQRRRSSIVIQIEVTDANDNSPEFGITIPSYTAKISEISKQNDLVPISPQMISAKDQDVGQNANITFSLKSVNASVEDFFKIDPRTGQVSVNRTDLRNKPGEYSYVVTATDQGIPPKSANASLKVTILDENINSPVFVSKGPIPAIPECARHGFSVYQFNATDADKEKSTNGLVHYYLVNGTDAPGWELFNLDAQTGSLTVAAALDADGNGLLKIKVKAVDFGIPQNTVETEVLDILVNDVDDNPPEFIQEQTKVFSVKEESDKTEVGRVRATDKDRGSIITYIIDDPDNAWKDYFLITTDSNSKEGVIQVVKSLDRETISSVQLTLRAVDSSSISKLDACDNVSPVDNRKSSPLKITVNIQDIDDNPPVFKERSLSKGFLSKTAPNNIILNLKDYVTDNDTEVNSVHHFYQLGDLQADEQLSKGWSPKVKADPILVGINGTIRTNFKFPEDQFGELTLRVLVNDSGGNDTLNLKVYVVGDTQVVHMSFFNTEDELRHFQLQVTEQLSEQGYRFVPDDIMPFYDEKGTVDGTKSVLVVHAVEESTGKIIDGATLLSKLDSKDKVNILNRYKIIKSETGDKASSKSVSSPDGRTQYILIGVIIVIAITFVITLYMLIHNIQRFKRKLKAATIDVYGMDPIKFPGLDNDRIKDQNPIFMRDDLVIDESGSDAYSDSYSQTSENSIDKNAMNEEHHGIDEQEVTLNLYGADGQYFNDASDLPNPMRYLHNVIEGGPEGENFEDLVGKRMVERGFPSENDSDEDNVFSFSTSNFESTEI</sequence>
<dbReference type="FunFam" id="2.60.40.60:FF:000020">
    <property type="entry name" value="Dachsous cadherin-related 1b"/>
    <property type="match status" value="5"/>
</dbReference>
<comment type="subcellular location">
    <subcellularLocation>
        <location evidence="1">Membrane</location>
    </subcellularLocation>
</comment>
<evidence type="ECO:0000256" key="8">
    <source>
        <dbReference type="PROSITE-ProRule" id="PRU00043"/>
    </source>
</evidence>
<protein>
    <recommendedName>
        <fullName evidence="11">Cadherin domain-containing protein</fullName>
    </recommendedName>
</protein>
<keyword evidence="5 10" id="KW-1133">Transmembrane helix</keyword>
<feature type="domain" description="Cadherin" evidence="11">
    <location>
        <begin position="1738"/>
        <end position="1858"/>
    </location>
</feature>
<keyword evidence="2 10" id="KW-0812">Transmembrane</keyword>
<dbReference type="SMART" id="SM00112">
    <property type="entry name" value="CA"/>
    <property type="match status" value="22"/>
</dbReference>
<feature type="domain" description="Cadherin" evidence="11">
    <location>
        <begin position="1196"/>
        <end position="1292"/>
    </location>
</feature>
<feature type="domain" description="Cadherin" evidence="11">
    <location>
        <begin position="639"/>
        <end position="736"/>
    </location>
</feature>
<feature type="domain" description="Cadherin" evidence="11">
    <location>
        <begin position="302"/>
        <end position="403"/>
    </location>
</feature>
<dbReference type="PANTHER" id="PTHR24026:SF133">
    <property type="entry name" value="CADHERIN-RELATED FAMILY MEMBER 2"/>
    <property type="match status" value="1"/>
</dbReference>
<feature type="domain" description="Cadherin" evidence="11">
    <location>
        <begin position="67"/>
        <end position="185"/>
    </location>
</feature>
<dbReference type="PANTHER" id="PTHR24026">
    <property type="entry name" value="FAT ATYPICAL CADHERIN-RELATED"/>
    <property type="match status" value="1"/>
</dbReference>
<dbReference type="PRINTS" id="PR00205">
    <property type="entry name" value="CADHERIN"/>
</dbReference>
<dbReference type="FunFam" id="2.60.40.60:FF:000080">
    <property type="entry name" value="FAT atypical cadherin 1"/>
    <property type="match status" value="1"/>
</dbReference>
<evidence type="ECO:0000313" key="12">
    <source>
        <dbReference type="EMBL" id="CAL1540911.1"/>
    </source>
</evidence>
<feature type="domain" description="Cadherin" evidence="11">
    <location>
        <begin position="187"/>
        <end position="301"/>
    </location>
</feature>
<dbReference type="GO" id="GO:0005886">
    <property type="term" value="C:plasma membrane"/>
    <property type="evidence" value="ECO:0007669"/>
    <property type="project" value="InterPro"/>
</dbReference>
<accession>A0AAV2I2N9</accession>
<feature type="domain" description="Cadherin" evidence="11">
    <location>
        <begin position="515"/>
        <end position="618"/>
    </location>
</feature>
<evidence type="ECO:0000256" key="5">
    <source>
        <dbReference type="ARBA" id="ARBA00022989"/>
    </source>
</evidence>
<evidence type="ECO:0000256" key="2">
    <source>
        <dbReference type="ARBA" id="ARBA00022692"/>
    </source>
</evidence>
<gene>
    <name evidence="12" type="ORF">GSLYS_00014560001</name>
</gene>
<feature type="domain" description="Cadherin" evidence="11">
    <location>
        <begin position="1629"/>
        <end position="1735"/>
    </location>
</feature>
<dbReference type="GO" id="GO:0005509">
    <property type="term" value="F:calcium ion binding"/>
    <property type="evidence" value="ECO:0007669"/>
    <property type="project" value="UniProtKB-UniRule"/>
</dbReference>
<feature type="compositionally biased region" description="Low complexity" evidence="9">
    <location>
        <begin position="2802"/>
        <end position="2814"/>
    </location>
</feature>
<proteinExistence type="predicted"/>
<feature type="region of interest" description="Disordered" evidence="9">
    <location>
        <begin position="2789"/>
        <end position="2814"/>
    </location>
</feature>
<feature type="domain" description="Cadherin" evidence="11">
    <location>
        <begin position="1511"/>
        <end position="1628"/>
    </location>
</feature>
<keyword evidence="4 8" id="KW-0106">Calcium</keyword>
<keyword evidence="6 10" id="KW-0472">Membrane</keyword>
<evidence type="ECO:0000259" key="11">
    <source>
        <dbReference type="PROSITE" id="PS50268"/>
    </source>
</evidence>
<dbReference type="PROSITE" id="PS00232">
    <property type="entry name" value="CADHERIN_1"/>
    <property type="match status" value="4"/>
</dbReference>
<dbReference type="CDD" id="cd11304">
    <property type="entry name" value="Cadherin_repeat"/>
    <property type="match status" value="22"/>
</dbReference>
<feature type="transmembrane region" description="Helical" evidence="10">
    <location>
        <begin position="2634"/>
        <end position="2655"/>
    </location>
</feature>
<dbReference type="Gene3D" id="2.60.40.60">
    <property type="entry name" value="Cadherins"/>
    <property type="match status" value="22"/>
</dbReference>
<name>A0AAV2I2N9_LYMST</name>
<reference evidence="12 13" key="1">
    <citation type="submission" date="2024-04" db="EMBL/GenBank/DDBJ databases">
        <authorList>
            <consortium name="Genoscope - CEA"/>
            <person name="William W."/>
        </authorList>
    </citation>
    <scope>NUCLEOTIDE SEQUENCE [LARGE SCALE GENOMIC DNA]</scope>
</reference>
<feature type="domain" description="Cadherin" evidence="11">
    <location>
        <begin position="10"/>
        <end position="66"/>
    </location>
</feature>
<feature type="domain" description="Cadherin" evidence="11">
    <location>
        <begin position="1861"/>
        <end position="1959"/>
    </location>
</feature>
<dbReference type="GO" id="GO:0007156">
    <property type="term" value="P:homophilic cell adhesion via plasma membrane adhesion molecules"/>
    <property type="evidence" value="ECO:0007669"/>
    <property type="project" value="InterPro"/>
</dbReference>
<evidence type="ECO:0000256" key="1">
    <source>
        <dbReference type="ARBA" id="ARBA00004370"/>
    </source>
</evidence>
<dbReference type="InterPro" id="IPR020894">
    <property type="entry name" value="Cadherin_CS"/>
</dbReference>
<evidence type="ECO:0000256" key="6">
    <source>
        <dbReference type="ARBA" id="ARBA00023136"/>
    </source>
</evidence>